<evidence type="ECO:0000313" key="6">
    <source>
        <dbReference type="EMBL" id="BBF24102.1"/>
    </source>
</evidence>
<dbReference type="InterPro" id="IPR009073">
    <property type="entry name" value="HscB_oligo_C"/>
</dbReference>
<evidence type="ECO:0000256" key="2">
    <source>
        <dbReference type="ARBA" id="ARBA00023186"/>
    </source>
</evidence>
<dbReference type="EMBL" id="AP018786">
    <property type="protein sequence ID" value="BBF24102.1"/>
    <property type="molecule type" value="Genomic_DNA"/>
</dbReference>
<dbReference type="Pfam" id="PF00226">
    <property type="entry name" value="DnaJ"/>
    <property type="match status" value="1"/>
</dbReference>
<dbReference type="Pfam" id="PF07743">
    <property type="entry name" value="HSCB_C"/>
    <property type="match status" value="1"/>
</dbReference>
<dbReference type="Gene3D" id="1.20.1280.20">
    <property type="entry name" value="HscB, C-terminal domain"/>
    <property type="match status" value="1"/>
</dbReference>
<evidence type="ECO:0000256" key="3">
    <source>
        <dbReference type="ARBA" id="ARBA00025596"/>
    </source>
</evidence>
<comment type="similarity">
    <text evidence="1 4">Belongs to the HscB family.</text>
</comment>
<dbReference type="AlphaFoldDB" id="A0A2Z6ICQ9"/>
<dbReference type="GO" id="GO:1990230">
    <property type="term" value="C:iron-sulfur cluster transfer complex"/>
    <property type="evidence" value="ECO:0007669"/>
    <property type="project" value="TreeGrafter"/>
</dbReference>
<dbReference type="SMART" id="SM00271">
    <property type="entry name" value="DnaJ"/>
    <property type="match status" value="1"/>
</dbReference>
<dbReference type="GO" id="GO:0051087">
    <property type="term" value="F:protein-folding chaperone binding"/>
    <property type="evidence" value="ECO:0007669"/>
    <property type="project" value="InterPro"/>
</dbReference>
<dbReference type="GO" id="GO:0006457">
    <property type="term" value="P:protein folding"/>
    <property type="evidence" value="ECO:0007669"/>
    <property type="project" value="UniProtKB-UniRule"/>
</dbReference>
<protein>
    <recommendedName>
        <fullName evidence="4">Co-chaperone protein HscB homolog</fullName>
    </recommendedName>
</protein>
<organism evidence="6 7">
    <name type="scientific">Sutterella megalosphaeroides</name>
    <dbReference type="NCBI Taxonomy" id="2494234"/>
    <lineage>
        <taxon>Bacteria</taxon>
        <taxon>Pseudomonadati</taxon>
        <taxon>Pseudomonadota</taxon>
        <taxon>Betaproteobacteria</taxon>
        <taxon>Burkholderiales</taxon>
        <taxon>Sutterellaceae</taxon>
        <taxon>Sutterella</taxon>
    </lineage>
</organism>
<dbReference type="NCBIfam" id="TIGR00714">
    <property type="entry name" value="hscB"/>
    <property type="match status" value="1"/>
</dbReference>
<dbReference type="InterPro" id="IPR036869">
    <property type="entry name" value="J_dom_sf"/>
</dbReference>
<dbReference type="HAMAP" id="MF_00682">
    <property type="entry name" value="HscB"/>
    <property type="match status" value="1"/>
</dbReference>
<dbReference type="GO" id="GO:0001671">
    <property type="term" value="F:ATPase activator activity"/>
    <property type="evidence" value="ECO:0007669"/>
    <property type="project" value="InterPro"/>
</dbReference>
<accession>A0A2Z6ICQ9</accession>
<keyword evidence="7" id="KW-1185">Reference proteome</keyword>
<dbReference type="PROSITE" id="PS50076">
    <property type="entry name" value="DNAJ_2"/>
    <property type="match status" value="1"/>
</dbReference>
<dbReference type="GO" id="GO:0044571">
    <property type="term" value="P:[2Fe-2S] cluster assembly"/>
    <property type="evidence" value="ECO:0007669"/>
    <property type="project" value="InterPro"/>
</dbReference>
<dbReference type="SUPFAM" id="SSF46565">
    <property type="entry name" value="Chaperone J-domain"/>
    <property type="match status" value="1"/>
</dbReference>
<evidence type="ECO:0000256" key="1">
    <source>
        <dbReference type="ARBA" id="ARBA00010476"/>
    </source>
</evidence>
<gene>
    <name evidence="4 6" type="primary">hscB</name>
    <name evidence="6" type="ORF">SUTMEG_19930</name>
</gene>
<reference evidence="6 7" key="1">
    <citation type="journal article" date="2018" name="Int. J. Syst. Evol. Microbiol.">
        <title>Mesosutterella multiformis gen. nov., sp. nov., a member of the family Sutterellaceae and Sutterella megalosphaeroides sp. nov., isolated from human faeces.</title>
        <authorList>
            <person name="Sakamoto M."/>
            <person name="Ikeyama N."/>
            <person name="Kunihiro T."/>
            <person name="Iino T."/>
            <person name="Yuki M."/>
            <person name="Ohkuma M."/>
        </authorList>
    </citation>
    <scope>NUCLEOTIDE SEQUENCE [LARGE SCALE GENOMIC DNA]</scope>
    <source>
        <strain evidence="6 7">6FBBBH3</strain>
    </source>
</reference>
<evidence type="ECO:0000313" key="7">
    <source>
        <dbReference type="Proteomes" id="UP000271003"/>
    </source>
</evidence>
<dbReference type="PANTHER" id="PTHR14021:SF15">
    <property type="entry name" value="IRON-SULFUR CLUSTER CO-CHAPERONE PROTEIN HSCB"/>
    <property type="match status" value="1"/>
</dbReference>
<dbReference type="InterPro" id="IPR036386">
    <property type="entry name" value="HscB_C_sf"/>
</dbReference>
<sequence length="182" mass="20589">MGRSRISNKWCDMAQELTPFAIFGAQPRFRINGEKLEAAYRQAIMKVHPDRFADRPAAERRVAEQWTSRINEAFETLGSPSKRAAWLCAAAGHPIEAETNTSMPADFLMEQIEWREALEAGRGAQARERAEGTRTELLEGLGRAIDDEANWARAVDLTRRLLFVERFLTEADAARKAERLAD</sequence>
<name>A0A2Z6ICQ9_9BURK</name>
<dbReference type="Proteomes" id="UP000271003">
    <property type="component" value="Chromosome"/>
</dbReference>
<feature type="domain" description="J" evidence="5">
    <location>
        <begin position="18"/>
        <end position="90"/>
    </location>
</feature>
<dbReference type="Gene3D" id="1.10.287.110">
    <property type="entry name" value="DnaJ domain"/>
    <property type="match status" value="1"/>
</dbReference>
<proteinExistence type="inferred from homology"/>
<keyword evidence="2 4" id="KW-0143">Chaperone</keyword>
<dbReference type="InterPro" id="IPR004640">
    <property type="entry name" value="HscB"/>
</dbReference>
<dbReference type="CDD" id="cd06257">
    <property type="entry name" value="DnaJ"/>
    <property type="match status" value="1"/>
</dbReference>
<evidence type="ECO:0000259" key="5">
    <source>
        <dbReference type="PROSITE" id="PS50076"/>
    </source>
</evidence>
<evidence type="ECO:0000256" key="4">
    <source>
        <dbReference type="HAMAP-Rule" id="MF_00682"/>
    </source>
</evidence>
<dbReference type="InterPro" id="IPR001623">
    <property type="entry name" value="DnaJ_domain"/>
</dbReference>
<comment type="subunit">
    <text evidence="4">Interacts with HscA and stimulates its ATPase activity.</text>
</comment>
<dbReference type="GO" id="GO:0051259">
    <property type="term" value="P:protein complex oligomerization"/>
    <property type="evidence" value="ECO:0007669"/>
    <property type="project" value="InterPro"/>
</dbReference>
<comment type="function">
    <text evidence="3 4">Co-chaperone involved in the maturation of iron-sulfur cluster-containing proteins. Seems to help targeting proteins to be folded toward HscA.</text>
</comment>
<dbReference type="KEGG" id="sutt:SUTMEG_19930"/>
<dbReference type="SUPFAM" id="SSF47144">
    <property type="entry name" value="HSC20 (HSCB), C-terminal oligomerisation domain"/>
    <property type="match status" value="1"/>
</dbReference>
<dbReference type="PANTHER" id="PTHR14021">
    <property type="entry name" value="IRON-SULFUR CLUSTER CO-CHAPERONE PROTEIN HSCB"/>
    <property type="match status" value="1"/>
</dbReference>